<reference evidence="6 7" key="1">
    <citation type="submission" date="2022-12" db="EMBL/GenBank/DDBJ databases">
        <title>Chromosome-level genome of Tegillarca granosa.</title>
        <authorList>
            <person name="Kim J."/>
        </authorList>
    </citation>
    <scope>NUCLEOTIDE SEQUENCE [LARGE SCALE GENOMIC DNA]</scope>
    <source>
        <strain evidence="6">Teg-2019</strain>
        <tissue evidence="6">Adductor muscle</tissue>
    </source>
</reference>
<dbReference type="PANTHER" id="PTHR19282:SF544">
    <property type="entry name" value="TETRASPANIN"/>
    <property type="match status" value="1"/>
</dbReference>
<keyword evidence="2 5" id="KW-0812">Transmembrane</keyword>
<feature type="transmembrane region" description="Helical" evidence="5">
    <location>
        <begin position="12"/>
        <end position="36"/>
    </location>
</feature>
<gene>
    <name evidence="6" type="ORF">KUTeg_013085</name>
</gene>
<evidence type="ECO:0008006" key="8">
    <source>
        <dbReference type="Google" id="ProtNLM"/>
    </source>
</evidence>
<dbReference type="PANTHER" id="PTHR19282">
    <property type="entry name" value="TETRASPANIN"/>
    <property type="match status" value="1"/>
</dbReference>
<evidence type="ECO:0000256" key="3">
    <source>
        <dbReference type="ARBA" id="ARBA00022989"/>
    </source>
</evidence>
<evidence type="ECO:0000256" key="4">
    <source>
        <dbReference type="ARBA" id="ARBA00023136"/>
    </source>
</evidence>
<proteinExistence type="predicted"/>
<feature type="transmembrane region" description="Helical" evidence="5">
    <location>
        <begin position="100"/>
        <end position="123"/>
    </location>
</feature>
<name>A0ABQ9ESN8_TEGGR</name>
<evidence type="ECO:0000313" key="6">
    <source>
        <dbReference type="EMBL" id="KAJ8308211.1"/>
    </source>
</evidence>
<feature type="transmembrane region" description="Helical" evidence="5">
    <location>
        <begin position="251"/>
        <end position="269"/>
    </location>
</feature>
<dbReference type="InterPro" id="IPR018499">
    <property type="entry name" value="Tetraspanin/Peripherin"/>
</dbReference>
<evidence type="ECO:0000313" key="7">
    <source>
        <dbReference type="Proteomes" id="UP001217089"/>
    </source>
</evidence>
<dbReference type="Pfam" id="PF00335">
    <property type="entry name" value="Tetraspanin"/>
    <property type="match status" value="2"/>
</dbReference>
<accession>A0ABQ9ESN8</accession>
<sequence>MGDLSCGATFAQIFLVIVNTIFTLLGLALLVVGCLLKFNADFITSKASDLLTEIRLDELNVDLSSVLNSIALIFIIAGAFILLVGFLGCAGACCKFRPLLVIYAIIVLLLFILQVAAVAVTLTMRSSVDKVLKTALNDTLVKKYKGDNSTETLSIAFNNMFFKCCGVDDYMDVKLATNWIRNYTVNGNSYTLETPIHCCKDLGNEFPPQIPNDLTCATNPTQANSNYKTIICIIFAFCICREIGKRMSTNSNNLLLGVAFIVVGCLLRFQEKFVVSFVDDLLTEIQIESLNMDMSSLVKSLAIIIIVIGGVVLVIGLLGMVGACCRVRIFLVVYAVLVILIIVLQVVAVVFTFVMKSDCCGVDNYKDLHNLTKWTRGSALGQQYQTPLHCCHDVTGEYPKVCLPSGDDVLCALTPMRYNSNFEKGCYNEIMDWLTTYGKIELVISICFLMVEILCIILACCLCRSIGNVGKKYEENRSDIDTKM</sequence>
<comment type="subcellular location">
    <subcellularLocation>
        <location evidence="1">Membrane</location>
        <topology evidence="1">Multi-pass membrane protein</topology>
    </subcellularLocation>
</comment>
<evidence type="ECO:0000256" key="5">
    <source>
        <dbReference type="SAM" id="Phobius"/>
    </source>
</evidence>
<comment type="caution">
    <text evidence="6">The sequence shown here is derived from an EMBL/GenBank/DDBJ whole genome shotgun (WGS) entry which is preliminary data.</text>
</comment>
<evidence type="ECO:0000256" key="1">
    <source>
        <dbReference type="ARBA" id="ARBA00004141"/>
    </source>
</evidence>
<dbReference type="InterPro" id="IPR008952">
    <property type="entry name" value="Tetraspanin_EC2_sf"/>
</dbReference>
<dbReference type="PRINTS" id="PR00259">
    <property type="entry name" value="TMFOUR"/>
</dbReference>
<keyword evidence="4 5" id="KW-0472">Membrane</keyword>
<dbReference type="Gene3D" id="1.10.1450.10">
    <property type="entry name" value="Tetraspanin"/>
    <property type="match status" value="1"/>
</dbReference>
<protein>
    <recommendedName>
        <fullName evidence="8">Tetraspanin</fullName>
    </recommendedName>
</protein>
<keyword evidence="7" id="KW-1185">Reference proteome</keyword>
<feature type="transmembrane region" description="Helical" evidence="5">
    <location>
        <begin position="301"/>
        <end position="324"/>
    </location>
</feature>
<dbReference type="Proteomes" id="UP001217089">
    <property type="component" value="Unassembled WGS sequence"/>
</dbReference>
<dbReference type="EMBL" id="JARBDR010000657">
    <property type="protein sequence ID" value="KAJ8308211.1"/>
    <property type="molecule type" value="Genomic_DNA"/>
</dbReference>
<organism evidence="6 7">
    <name type="scientific">Tegillarca granosa</name>
    <name type="common">Malaysian cockle</name>
    <name type="synonym">Anadara granosa</name>
    <dbReference type="NCBI Taxonomy" id="220873"/>
    <lineage>
        <taxon>Eukaryota</taxon>
        <taxon>Metazoa</taxon>
        <taxon>Spiralia</taxon>
        <taxon>Lophotrochozoa</taxon>
        <taxon>Mollusca</taxon>
        <taxon>Bivalvia</taxon>
        <taxon>Autobranchia</taxon>
        <taxon>Pteriomorphia</taxon>
        <taxon>Arcoida</taxon>
        <taxon>Arcoidea</taxon>
        <taxon>Arcidae</taxon>
        <taxon>Tegillarca</taxon>
    </lineage>
</organism>
<keyword evidence="3 5" id="KW-1133">Transmembrane helix</keyword>
<feature type="transmembrane region" description="Helical" evidence="5">
    <location>
        <begin position="442"/>
        <end position="463"/>
    </location>
</feature>
<evidence type="ECO:0000256" key="2">
    <source>
        <dbReference type="ARBA" id="ARBA00022692"/>
    </source>
</evidence>
<feature type="transmembrane region" description="Helical" evidence="5">
    <location>
        <begin position="65"/>
        <end position="88"/>
    </location>
</feature>
<feature type="transmembrane region" description="Helical" evidence="5">
    <location>
        <begin position="331"/>
        <end position="355"/>
    </location>
</feature>